<keyword evidence="9" id="KW-0408">Iron</keyword>
<dbReference type="Pfam" id="PF01189">
    <property type="entry name" value="Methyltr_RsmB-F"/>
    <property type="match status" value="1"/>
</dbReference>
<dbReference type="PROSITE" id="PS51257">
    <property type="entry name" value="PROKAR_LIPOPROTEIN"/>
    <property type="match status" value="1"/>
</dbReference>
<keyword evidence="16" id="KW-1185">Reference proteome</keyword>
<evidence type="ECO:0000256" key="2">
    <source>
        <dbReference type="ARBA" id="ARBA00007494"/>
    </source>
</evidence>
<dbReference type="PRINTS" id="PR02012">
    <property type="entry name" value="RCMTNOP2"/>
</dbReference>
<feature type="binding site" evidence="12">
    <location>
        <begin position="604"/>
        <end position="610"/>
    </location>
    <ligand>
        <name>S-adenosyl-L-methionine</name>
        <dbReference type="ChEBI" id="CHEBI:59789"/>
    </ligand>
</feature>
<keyword evidence="5 12" id="KW-0808">Transferase</keyword>
<dbReference type="Pfam" id="PF22458">
    <property type="entry name" value="RsmF-B_ferredox"/>
    <property type="match status" value="1"/>
</dbReference>
<protein>
    <submittedName>
        <fullName evidence="15">Cytosine-5--methyltransferase NCL1</fullName>
    </submittedName>
</protein>
<dbReference type="PANTHER" id="PTHR22807">
    <property type="entry name" value="NOP2 YEAST -RELATED NOL1/NOP2/FMU SUN DOMAIN-CONTAINING"/>
    <property type="match status" value="1"/>
</dbReference>
<dbReference type="SUPFAM" id="SSF102114">
    <property type="entry name" value="Radical SAM enzymes"/>
    <property type="match status" value="1"/>
</dbReference>
<dbReference type="PANTHER" id="PTHR22807:SF30">
    <property type="entry name" value="28S RRNA (CYTOSINE(4447)-C(5))-METHYLTRANSFERASE-RELATED"/>
    <property type="match status" value="1"/>
</dbReference>
<dbReference type="PROSITE" id="PS51686">
    <property type="entry name" value="SAM_MT_RSMB_NOP"/>
    <property type="match status" value="1"/>
</dbReference>
<feature type="region of interest" description="Disordered" evidence="13">
    <location>
        <begin position="258"/>
        <end position="386"/>
    </location>
</feature>
<dbReference type="Proteomes" id="UP001396898">
    <property type="component" value="Unassembled WGS sequence"/>
</dbReference>
<gene>
    <name evidence="15" type="ORF">PG991_005866</name>
</gene>
<feature type="compositionally biased region" description="Basic residues" evidence="13">
    <location>
        <begin position="214"/>
        <end position="224"/>
    </location>
</feature>
<feature type="binding site" evidence="12">
    <location>
        <position position="628"/>
    </location>
    <ligand>
        <name>S-adenosyl-L-methionine</name>
        <dbReference type="ChEBI" id="CHEBI:59789"/>
    </ligand>
</feature>
<organism evidence="15 16">
    <name type="scientific">Apiospora marii</name>
    <dbReference type="NCBI Taxonomy" id="335849"/>
    <lineage>
        <taxon>Eukaryota</taxon>
        <taxon>Fungi</taxon>
        <taxon>Dikarya</taxon>
        <taxon>Ascomycota</taxon>
        <taxon>Pezizomycotina</taxon>
        <taxon>Sordariomycetes</taxon>
        <taxon>Xylariomycetidae</taxon>
        <taxon>Amphisphaeriales</taxon>
        <taxon>Apiosporaceae</taxon>
        <taxon>Apiospora</taxon>
    </lineage>
</organism>
<evidence type="ECO:0000313" key="16">
    <source>
        <dbReference type="Proteomes" id="UP001396898"/>
    </source>
</evidence>
<keyword evidence="3" id="KW-0690">Ribosome biogenesis</keyword>
<feature type="region of interest" description="Disordered" evidence="13">
    <location>
        <begin position="212"/>
        <end position="238"/>
    </location>
</feature>
<dbReference type="Gene3D" id="3.20.20.70">
    <property type="entry name" value="Aldolase class I"/>
    <property type="match status" value="1"/>
</dbReference>
<dbReference type="InterPro" id="IPR054728">
    <property type="entry name" value="RsmB-like_ferredoxin"/>
</dbReference>
<dbReference type="InterPro" id="IPR018314">
    <property type="entry name" value="RsmB/NOL1/NOP2-like_CS"/>
</dbReference>
<evidence type="ECO:0000256" key="7">
    <source>
        <dbReference type="ARBA" id="ARBA00022723"/>
    </source>
</evidence>
<reference evidence="15 16" key="1">
    <citation type="submission" date="2023-01" db="EMBL/GenBank/DDBJ databases">
        <title>Analysis of 21 Apiospora genomes using comparative genomics revels a genus with tremendous synthesis potential of carbohydrate active enzymes and secondary metabolites.</title>
        <authorList>
            <person name="Sorensen T."/>
        </authorList>
    </citation>
    <scope>NUCLEOTIDE SEQUENCE [LARGE SCALE GENOMIC DNA]</scope>
    <source>
        <strain evidence="15 16">CBS 20057</strain>
    </source>
</reference>
<comment type="caution">
    <text evidence="15">The sequence shown here is derived from an EMBL/GenBank/DDBJ whole genome shotgun (WGS) entry which is preliminary data.</text>
</comment>
<keyword evidence="4 12" id="KW-0489">Methyltransferase</keyword>
<feature type="compositionally biased region" description="Acidic residues" evidence="13">
    <location>
        <begin position="375"/>
        <end position="384"/>
    </location>
</feature>
<dbReference type="InterPro" id="IPR049560">
    <property type="entry name" value="MeTrfase_RsmB-F_NOP2_cat"/>
</dbReference>
<dbReference type="EMBL" id="JAQQWI010000007">
    <property type="protein sequence ID" value="KAK8028810.1"/>
    <property type="molecule type" value="Genomic_DNA"/>
</dbReference>
<proteinExistence type="inferred from homology"/>
<feature type="compositionally biased region" description="Basic residues" evidence="13">
    <location>
        <begin position="897"/>
        <end position="907"/>
    </location>
</feature>
<evidence type="ECO:0000256" key="1">
    <source>
        <dbReference type="ARBA" id="ARBA00004604"/>
    </source>
</evidence>
<evidence type="ECO:0000259" key="14">
    <source>
        <dbReference type="PROSITE" id="PS51686"/>
    </source>
</evidence>
<evidence type="ECO:0000256" key="8">
    <source>
        <dbReference type="ARBA" id="ARBA00022884"/>
    </source>
</evidence>
<feature type="compositionally biased region" description="Acidic residues" evidence="13">
    <location>
        <begin position="807"/>
        <end position="818"/>
    </location>
</feature>
<evidence type="ECO:0000256" key="12">
    <source>
        <dbReference type="PROSITE-ProRule" id="PRU01023"/>
    </source>
</evidence>
<feature type="binding site" evidence="12">
    <location>
        <position position="656"/>
    </location>
    <ligand>
        <name>S-adenosyl-L-methionine</name>
        <dbReference type="ChEBI" id="CHEBI:59789"/>
    </ligand>
</feature>
<comment type="caution">
    <text evidence="12">Lacks conserved residue(s) required for the propagation of feature annotation.</text>
</comment>
<dbReference type="SUPFAM" id="SSF53335">
    <property type="entry name" value="S-adenosyl-L-methionine-dependent methyltransferases"/>
    <property type="match status" value="1"/>
</dbReference>
<accession>A0ABR1SAH0</accession>
<evidence type="ECO:0000256" key="13">
    <source>
        <dbReference type="SAM" id="MobiDB-lite"/>
    </source>
</evidence>
<dbReference type="InterPro" id="IPR023273">
    <property type="entry name" value="RCMT_NOP2"/>
</dbReference>
<keyword evidence="8 12" id="KW-0694">RNA-binding</keyword>
<feature type="compositionally biased region" description="Polar residues" evidence="13">
    <location>
        <begin position="259"/>
        <end position="269"/>
    </location>
</feature>
<name>A0ABR1SAH0_9PEZI</name>
<keyword evidence="7" id="KW-0479">Metal-binding</keyword>
<dbReference type="InterPro" id="IPR058240">
    <property type="entry name" value="rSAM_sf"/>
</dbReference>
<dbReference type="InterPro" id="IPR007197">
    <property type="entry name" value="rSAM"/>
</dbReference>
<feature type="compositionally biased region" description="Basic and acidic residues" evidence="13">
    <location>
        <begin position="795"/>
        <end position="806"/>
    </location>
</feature>
<feature type="compositionally biased region" description="Acidic residues" evidence="13">
    <location>
        <begin position="328"/>
        <end position="364"/>
    </location>
</feature>
<evidence type="ECO:0000256" key="4">
    <source>
        <dbReference type="ARBA" id="ARBA00022603"/>
    </source>
</evidence>
<sequence length="907" mass="100917">MRRLASLTEPCIQGHNGSGSVFFSGCNLRCTFCQNHDIAHQRNGFDLTPEQLAEWYIKLQDTGGVHNINLVTPEHVVPQVALSILAARDMGLTLPVIYNTSAFDSLESLELMDGLVDIYLPDFKVWSKNASRRLLKADDYAAVARESIQEMQRQVGDLCFTADGIAKRGLLVRHLVMPGKEAEAGAIMGFLAEHVSKDVFVNIMEQYRPAAHVGKPKKERQRRRQVTEPGGVQHGVVEDDVENVRYAEINRPITEREVSSQLYQQTTFKMGSGRRMKRKQRGDIELTQQKNHPRKEGAPAAKKRKTATAKSAAAPANRQKKAPKPAVDEDDDEFDVDDINSDELEGEGEGFDEDSVFDSDEEEQQLQQQKKEFLFSDDEDDDSDREERLTAANIEGLTRKLDQQMAEDAEAAEAELQEAAIQTNIGGEDVFADDEEGGKPMSMLAPDLQLLRSRINDVIRILGDFSKLAEPGRSRAEYTTQVLKDISAYYGYSPFMAEKLWNLFPPQEAFAFFEANETPRPVVIRTNTLKTHRRELAQALINRGVTLEPVGKWSKVGLQVFDTTVPLGATPEYLSGHYILQAASSFLPVMALQPQPNERILDMASAPGGKTTYCSAMMNNTGVVFANDPNKARAKGLIGNIHRLRIMGGFDRVLLDAPCSGTGVISKDPSVKTSRTEKDFIQLPHLQKQLLLAAIDSVNHASKTGGVIVYSTCSVTVDEDESVVQYALRKRPNVRLVDTGIPPQADQEVFPHTVNMDGFFVAKFQKVGPSPKESGRAKADNEDYDMDLHQPVLGEDEKNGAKKDDDFGGFDEEEDEDYIERAKHNAMRRRGFNPRADSAKQVAKKEESEKEEASKKEVTKEDVPMEDVPKDEVAKKVESKKEESKKDAPKKETSKRGASKKGASKKA</sequence>
<dbReference type="InterPro" id="IPR029063">
    <property type="entry name" value="SAM-dependent_MTases_sf"/>
</dbReference>
<dbReference type="PRINTS" id="PR02008">
    <property type="entry name" value="RCMTFAMILY"/>
</dbReference>
<dbReference type="CDD" id="cd01335">
    <property type="entry name" value="Radical_SAM"/>
    <property type="match status" value="1"/>
</dbReference>
<keyword evidence="6 12" id="KW-0949">S-adenosyl-L-methionine</keyword>
<keyword evidence="11" id="KW-0539">Nucleus</keyword>
<feature type="compositionally biased region" description="Basic and acidic residues" evidence="13">
    <location>
        <begin position="843"/>
        <end position="895"/>
    </location>
</feature>
<evidence type="ECO:0000256" key="9">
    <source>
        <dbReference type="ARBA" id="ARBA00023004"/>
    </source>
</evidence>
<feature type="domain" description="SAM-dependent MTase RsmB/NOP-type" evidence="14">
    <location>
        <begin position="512"/>
        <end position="767"/>
    </location>
</feature>
<dbReference type="Pfam" id="PF04055">
    <property type="entry name" value="Radical_SAM"/>
    <property type="match status" value="1"/>
</dbReference>
<feature type="region of interest" description="Disordered" evidence="13">
    <location>
        <begin position="790"/>
        <end position="907"/>
    </location>
</feature>
<dbReference type="InterPro" id="IPR023267">
    <property type="entry name" value="RCMT"/>
</dbReference>
<feature type="active site" description="Nucleophile" evidence="12">
    <location>
        <position position="713"/>
    </location>
</feature>
<evidence type="ECO:0000256" key="10">
    <source>
        <dbReference type="ARBA" id="ARBA00023014"/>
    </source>
</evidence>
<evidence type="ECO:0000256" key="3">
    <source>
        <dbReference type="ARBA" id="ARBA00022517"/>
    </source>
</evidence>
<dbReference type="InterPro" id="IPR011023">
    <property type="entry name" value="Nop2p"/>
</dbReference>
<dbReference type="InterPro" id="IPR013785">
    <property type="entry name" value="Aldolase_TIM"/>
</dbReference>
<comment type="similarity">
    <text evidence="2 12">Belongs to the class I-like SAM-binding methyltransferase superfamily. RsmB/NOP family.</text>
</comment>
<evidence type="ECO:0000313" key="15">
    <source>
        <dbReference type="EMBL" id="KAK8028810.1"/>
    </source>
</evidence>
<keyword evidence="10" id="KW-0411">Iron-sulfur</keyword>
<evidence type="ECO:0000256" key="6">
    <source>
        <dbReference type="ARBA" id="ARBA00022691"/>
    </source>
</evidence>
<evidence type="ECO:0000256" key="5">
    <source>
        <dbReference type="ARBA" id="ARBA00022679"/>
    </source>
</evidence>
<evidence type="ECO:0000256" key="11">
    <source>
        <dbReference type="ARBA" id="ARBA00023242"/>
    </source>
</evidence>
<dbReference type="SFLD" id="SFLDS00029">
    <property type="entry name" value="Radical_SAM"/>
    <property type="match status" value="1"/>
</dbReference>
<dbReference type="PROSITE" id="PS01153">
    <property type="entry name" value="NOL1_NOP2_SUN"/>
    <property type="match status" value="1"/>
</dbReference>
<dbReference type="NCBIfam" id="TIGR00446">
    <property type="entry name" value="nop2p"/>
    <property type="match status" value="1"/>
</dbReference>
<dbReference type="InterPro" id="IPR001678">
    <property type="entry name" value="MeTrfase_RsmB-F_NOP2_dom"/>
</dbReference>
<dbReference type="Gene3D" id="3.40.50.150">
    <property type="entry name" value="Vaccinia Virus protein VP39"/>
    <property type="match status" value="1"/>
</dbReference>
<dbReference type="Gene3D" id="3.30.70.1170">
    <property type="entry name" value="Sun protein, domain 3"/>
    <property type="match status" value="1"/>
</dbReference>
<comment type="subcellular location">
    <subcellularLocation>
        <location evidence="1">Nucleus</location>
        <location evidence="1">Nucleolus</location>
    </subcellularLocation>
</comment>